<dbReference type="AlphaFoldDB" id="A0A0F8Z4L6"/>
<protein>
    <submittedName>
        <fullName evidence="1">Uncharacterized protein</fullName>
    </submittedName>
</protein>
<dbReference type="EMBL" id="LAZR01049822">
    <property type="protein sequence ID" value="KKK88737.1"/>
    <property type="molecule type" value="Genomic_DNA"/>
</dbReference>
<gene>
    <name evidence="1" type="ORF">LCGC14_2740130</name>
</gene>
<evidence type="ECO:0000313" key="1">
    <source>
        <dbReference type="EMBL" id="KKK88737.1"/>
    </source>
</evidence>
<comment type="caution">
    <text evidence="1">The sequence shown here is derived from an EMBL/GenBank/DDBJ whole genome shotgun (WGS) entry which is preliminary data.</text>
</comment>
<proteinExistence type="predicted"/>
<name>A0A0F8Z4L6_9ZZZZ</name>
<sequence length="78" mass="8711">MITTEAIIVLTIKAHKTCVAIMEAKDEAKREDPGYEELCQAHSSVFKALDILRSLMVARVDCDDWIMDFPNEKAKAAA</sequence>
<reference evidence="1" key="1">
    <citation type="journal article" date="2015" name="Nature">
        <title>Complex archaea that bridge the gap between prokaryotes and eukaryotes.</title>
        <authorList>
            <person name="Spang A."/>
            <person name="Saw J.H."/>
            <person name="Jorgensen S.L."/>
            <person name="Zaremba-Niedzwiedzka K."/>
            <person name="Martijn J."/>
            <person name="Lind A.E."/>
            <person name="van Eijk R."/>
            <person name="Schleper C."/>
            <person name="Guy L."/>
            <person name="Ettema T.J."/>
        </authorList>
    </citation>
    <scope>NUCLEOTIDE SEQUENCE</scope>
</reference>
<organism evidence="1">
    <name type="scientific">marine sediment metagenome</name>
    <dbReference type="NCBI Taxonomy" id="412755"/>
    <lineage>
        <taxon>unclassified sequences</taxon>
        <taxon>metagenomes</taxon>
        <taxon>ecological metagenomes</taxon>
    </lineage>
</organism>
<accession>A0A0F8Z4L6</accession>